<keyword evidence="2 4" id="KW-0442">Lipid degradation</keyword>
<dbReference type="EMBL" id="SDOZ01000002">
    <property type="protein sequence ID" value="RXZ60965.1"/>
    <property type="molecule type" value="Genomic_DNA"/>
</dbReference>
<dbReference type="Proteomes" id="UP000291269">
    <property type="component" value="Unassembled WGS sequence"/>
</dbReference>
<feature type="active site" description="Nucleophile" evidence="4">
    <location>
        <position position="80"/>
    </location>
</feature>
<evidence type="ECO:0000259" key="6">
    <source>
        <dbReference type="PROSITE" id="PS51635"/>
    </source>
</evidence>
<feature type="region of interest" description="Disordered" evidence="5">
    <location>
        <begin position="1"/>
        <end position="32"/>
    </location>
</feature>
<gene>
    <name evidence="7" type="ORF">ESZ91_00855</name>
</gene>
<dbReference type="GO" id="GO:0016042">
    <property type="term" value="P:lipid catabolic process"/>
    <property type="evidence" value="ECO:0007669"/>
    <property type="project" value="UniProtKB-UniRule"/>
</dbReference>
<evidence type="ECO:0000256" key="4">
    <source>
        <dbReference type="PROSITE-ProRule" id="PRU01161"/>
    </source>
</evidence>
<dbReference type="GO" id="GO:0016787">
    <property type="term" value="F:hydrolase activity"/>
    <property type="evidence" value="ECO:0007669"/>
    <property type="project" value="UniProtKB-UniRule"/>
</dbReference>
<keyword evidence="1 4" id="KW-0378">Hydrolase</keyword>
<dbReference type="InterPro" id="IPR050301">
    <property type="entry name" value="NTE"/>
</dbReference>
<name>A0A4Q2K8N8_9FIRM</name>
<dbReference type="OrthoDB" id="9770965at2"/>
<evidence type="ECO:0000256" key="1">
    <source>
        <dbReference type="ARBA" id="ARBA00022801"/>
    </source>
</evidence>
<accession>A0A4Q2K8N8</accession>
<evidence type="ECO:0000256" key="5">
    <source>
        <dbReference type="SAM" id="MobiDB-lite"/>
    </source>
</evidence>
<keyword evidence="3 4" id="KW-0443">Lipid metabolism</keyword>
<protein>
    <recommendedName>
        <fullName evidence="6">PNPLA domain-containing protein</fullName>
    </recommendedName>
</protein>
<feature type="short sequence motif" description="DGA/G" evidence="4">
    <location>
        <begin position="189"/>
        <end position="191"/>
    </location>
</feature>
<dbReference type="PROSITE" id="PS51635">
    <property type="entry name" value="PNPLA"/>
    <property type="match status" value="1"/>
</dbReference>
<evidence type="ECO:0000313" key="7">
    <source>
        <dbReference type="EMBL" id="RXZ60965.1"/>
    </source>
</evidence>
<dbReference type="Gene3D" id="3.40.1090.10">
    <property type="entry name" value="Cytosolic phospholipase A2 catalytic domain"/>
    <property type="match status" value="2"/>
</dbReference>
<feature type="active site" description="Proton acceptor" evidence="4">
    <location>
        <position position="189"/>
    </location>
</feature>
<reference evidence="7 8" key="1">
    <citation type="journal article" date="2019" name="Gut">
        <title>Antibiotics-induced monodominance of a novel gut bacterial order.</title>
        <authorList>
            <person name="Hildebrand F."/>
            <person name="Moitinho-Silva L."/>
            <person name="Blasche S."/>
            <person name="Jahn M.T."/>
            <person name="Gossmann T.I."/>
            <person name="Heuerta-Cepas J."/>
            <person name="Hercog R."/>
            <person name="Luetge M."/>
            <person name="Bahram M."/>
            <person name="Pryszlak A."/>
            <person name="Alves R.J."/>
            <person name="Waszak S.M."/>
            <person name="Zhu A."/>
            <person name="Ye L."/>
            <person name="Costea P.I."/>
            <person name="Aalvink S."/>
            <person name="Belzer C."/>
            <person name="Forslund S.K."/>
            <person name="Sunagawa S."/>
            <person name="Hentschel U."/>
            <person name="Merten C."/>
            <person name="Patil K.R."/>
            <person name="Benes V."/>
            <person name="Bork P."/>
        </authorList>
    </citation>
    <scope>NUCLEOTIDE SEQUENCE [LARGE SCALE GENOMIC DNA]</scope>
    <source>
        <strain evidence="7 8">HDS1380</strain>
    </source>
</reference>
<evidence type="ECO:0000313" key="8">
    <source>
        <dbReference type="Proteomes" id="UP000291269"/>
    </source>
</evidence>
<dbReference type="InterPro" id="IPR016035">
    <property type="entry name" value="Acyl_Trfase/lysoPLipase"/>
</dbReference>
<proteinExistence type="predicted"/>
<dbReference type="Pfam" id="PF01734">
    <property type="entry name" value="Patatin"/>
    <property type="match status" value="1"/>
</dbReference>
<dbReference type="InterPro" id="IPR002641">
    <property type="entry name" value="PNPLA_dom"/>
</dbReference>
<dbReference type="PANTHER" id="PTHR14226:SF29">
    <property type="entry name" value="NEUROPATHY TARGET ESTERASE SWS"/>
    <property type="match status" value="1"/>
</dbReference>
<dbReference type="CDD" id="cd07205">
    <property type="entry name" value="Pat_PNPLA6_PNPLA7_NTE1_like"/>
    <property type="match status" value="1"/>
</dbReference>
<organism evidence="7 8">
    <name type="scientific">Candidatus Borkfalkia ceftriaxoniphila</name>
    <dbReference type="NCBI Taxonomy" id="2508949"/>
    <lineage>
        <taxon>Bacteria</taxon>
        <taxon>Bacillati</taxon>
        <taxon>Bacillota</taxon>
        <taxon>Clostridia</taxon>
        <taxon>Christensenellales</taxon>
        <taxon>Christensenellaceae</taxon>
        <taxon>Candidatus Borkfalkia</taxon>
    </lineage>
</organism>
<dbReference type="PANTHER" id="PTHR14226">
    <property type="entry name" value="NEUROPATHY TARGET ESTERASE/SWISS CHEESE D.MELANOGASTER"/>
    <property type="match status" value="1"/>
</dbReference>
<comment type="caution">
    <text evidence="4">Lacks conserved residue(s) required for the propagation of feature annotation.</text>
</comment>
<sequence>MWTARPFRSSSPAQNWATTRGSTARRRSPWDDKDSMMFTKKKKKIGLALGSGGAKGMAHLGVLRAFEEEGISFDVVAGTSIGSIVGAMYARGYSSTDTMELVKRLDYKNLAVSLLVGGSFAPVRRLLSDSLGTEAFDELKLPFAAVATDVSQGAEVVLRGGNLIDSLMASSAMPPFFRAVEIDGTPLADGAFFNAVPGDVVREMGADIVVGVGLSEYSEDKPSRFMTAGGQIVPVRQKGFAACDILLTPALEGYAATDILRKDNMYDLGYECARSRMEEVRSLLKNAKAAKAR</sequence>
<keyword evidence="8" id="KW-1185">Reference proteome</keyword>
<comment type="caution">
    <text evidence="7">The sequence shown here is derived from an EMBL/GenBank/DDBJ whole genome shotgun (WGS) entry which is preliminary data.</text>
</comment>
<dbReference type="AlphaFoldDB" id="A0A4Q2K8N8"/>
<feature type="short sequence motif" description="GXSXG" evidence="4">
    <location>
        <begin position="78"/>
        <end position="82"/>
    </location>
</feature>
<dbReference type="SUPFAM" id="SSF52151">
    <property type="entry name" value="FabD/lysophospholipase-like"/>
    <property type="match status" value="1"/>
</dbReference>
<evidence type="ECO:0000256" key="3">
    <source>
        <dbReference type="ARBA" id="ARBA00023098"/>
    </source>
</evidence>
<evidence type="ECO:0000256" key="2">
    <source>
        <dbReference type="ARBA" id="ARBA00022963"/>
    </source>
</evidence>
<feature type="domain" description="PNPLA" evidence="6">
    <location>
        <begin position="47"/>
        <end position="202"/>
    </location>
</feature>